<keyword evidence="2" id="KW-1185">Reference proteome</keyword>
<accession>A0A178Z2Y4</accession>
<evidence type="ECO:0000313" key="2">
    <source>
        <dbReference type="Proteomes" id="UP000078343"/>
    </source>
</evidence>
<dbReference type="AlphaFoldDB" id="A0A178Z2Y4"/>
<dbReference type="STRING" id="1367422.A0A178Z2Y4"/>
<dbReference type="EMBL" id="LVYI01000015">
    <property type="protein sequence ID" value="OAP54168.1"/>
    <property type="molecule type" value="Genomic_DNA"/>
</dbReference>
<organism evidence="1 2">
    <name type="scientific">Fonsecaea erecta</name>
    <dbReference type="NCBI Taxonomy" id="1367422"/>
    <lineage>
        <taxon>Eukaryota</taxon>
        <taxon>Fungi</taxon>
        <taxon>Dikarya</taxon>
        <taxon>Ascomycota</taxon>
        <taxon>Pezizomycotina</taxon>
        <taxon>Eurotiomycetes</taxon>
        <taxon>Chaetothyriomycetidae</taxon>
        <taxon>Chaetothyriales</taxon>
        <taxon>Herpotrichiellaceae</taxon>
        <taxon>Fonsecaea</taxon>
    </lineage>
</organism>
<proteinExistence type="predicted"/>
<evidence type="ECO:0000313" key="1">
    <source>
        <dbReference type="EMBL" id="OAP54168.1"/>
    </source>
</evidence>
<dbReference type="RefSeq" id="XP_018687535.1">
    <property type="nucleotide sequence ID" value="XM_018843208.1"/>
</dbReference>
<gene>
    <name evidence="1" type="ORF">AYL99_11703</name>
</gene>
<dbReference type="OrthoDB" id="2129362at2759"/>
<protein>
    <submittedName>
        <fullName evidence="1">Uncharacterized protein</fullName>
    </submittedName>
</protein>
<dbReference type="GeneID" id="30015871"/>
<sequence>MRNMYLRPAVSADIRGVKAILNWHSTQGIRPSKLAEINDDDMHQREQRVCRKEPSAEIPLTHWYCSAVARGSGGGIYIDTLAVCLRADTIHLLNRVGNELEHSGHLRLVYDAGPVGCQAVRGEDEADPVVPAALRDDHLGGCAEALLDRVAFDGELGGGLVVAEGLQVAKDCAEQEITVSGEGIGPGPFAIPHNVYASVLDGSEGFGGAGRGG</sequence>
<dbReference type="Proteomes" id="UP000078343">
    <property type="component" value="Unassembled WGS sequence"/>
</dbReference>
<reference evidence="1 2" key="1">
    <citation type="submission" date="2016-04" db="EMBL/GenBank/DDBJ databases">
        <title>Draft genome of Fonsecaea erecta CBS 125763.</title>
        <authorList>
            <person name="Weiss V.A."/>
            <person name="Vicente V.A."/>
            <person name="Raittz R.T."/>
            <person name="Moreno L.F."/>
            <person name="De Souza E.M."/>
            <person name="Pedrosa F.O."/>
            <person name="Steffens M.B."/>
            <person name="Faoro H."/>
            <person name="Tadra-Sfeir M.Z."/>
            <person name="Najafzadeh M.J."/>
            <person name="Felipe M.S."/>
            <person name="Teixeira M."/>
            <person name="Sun J."/>
            <person name="Xi L."/>
            <person name="Gomes R."/>
            <person name="De Azevedo C.M."/>
            <person name="Salgado C.G."/>
            <person name="Da Silva M.B."/>
            <person name="Nascimento M.F."/>
            <person name="Queiroz-Telles F."/>
            <person name="Attili D.S."/>
            <person name="Gorbushina A."/>
        </authorList>
    </citation>
    <scope>NUCLEOTIDE SEQUENCE [LARGE SCALE GENOMIC DNA]</scope>
    <source>
        <strain evidence="1 2">CBS 125763</strain>
    </source>
</reference>
<name>A0A178Z2Y4_9EURO</name>
<comment type="caution">
    <text evidence="1">The sequence shown here is derived from an EMBL/GenBank/DDBJ whole genome shotgun (WGS) entry which is preliminary data.</text>
</comment>